<dbReference type="PANTHER" id="PTHR13265:SF0">
    <property type="entry name" value="HPR1"/>
    <property type="match status" value="1"/>
</dbReference>
<comment type="caution">
    <text evidence="2">The sequence shown here is derived from an EMBL/GenBank/DDBJ whole genome shotgun (WGS) entry which is preliminary data.</text>
</comment>
<evidence type="ECO:0000313" key="2">
    <source>
        <dbReference type="EMBL" id="CDH59657.1"/>
    </source>
</evidence>
<feature type="compositionally biased region" description="Polar residues" evidence="1">
    <location>
        <begin position="315"/>
        <end position="326"/>
    </location>
</feature>
<dbReference type="InterPro" id="IPR021861">
    <property type="entry name" value="THO_THOC1"/>
</dbReference>
<name>A0A068SCU0_9FUNG</name>
<dbReference type="GO" id="GO:0006406">
    <property type="term" value="P:mRNA export from nucleus"/>
    <property type="evidence" value="ECO:0007669"/>
    <property type="project" value="TreeGrafter"/>
</dbReference>
<reference evidence="2" key="1">
    <citation type="submission" date="2013-08" db="EMBL/GenBank/DDBJ databases">
        <title>Gene expansion shapes genome architecture in the human pathogen Lichtheimia corymbifera: an evolutionary genomics analysis in the ancient terrestrial Mucorales (Mucoromycotina).</title>
        <authorList>
            <person name="Schwartze V.U."/>
            <person name="Winter S."/>
            <person name="Shelest E."/>
            <person name="Marcet-Houben M."/>
            <person name="Horn F."/>
            <person name="Wehner S."/>
            <person name="Hoffmann K."/>
            <person name="Riege K."/>
            <person name="Sammeth M."/>
            <person name="Nowrousian M."/>
            <person name="Valiante V."/>
            <person name="Linde J."/>
            <person name="Jacobsen I.D."/>
            <person name="Marz M."/>
            <person name="Brakhage A.A."/>
            <person name="Gabaldon T."/>
            <person name="Bocker S."/>
            <person name="Voigt K."/>
        </authorList>
    </citation>
    <scope>NUCLEOTIDE SEQUENCE [LARGE SCALE GENOMIC DNA]</scope>
    <source>
        <strain evidence="2">FSU 9682</strain>
    </source>
</reference>
<dbReference type="PANTHER" id="PTHR13265">
    <property type="entry name" value="THO COMPLEX SUBUNIT 1"/>
    <property type="match status" value="1"/>
</dbReference>
<dbReference type="GO" id="GO:0000445">
    <property type="term" value="C:THO complex part of transcription export complex"/>
    <property type="evidence" value="ECO:0007669"/>
    <property type="project" value="TreeGrafter"/>
</dbReference>
<dbReference type="Pfam" id="PF11957">
    <property type="entry name" value="efThoc1"/>
    <property type="match status" value="1"/>
</dbReference>
<protein>
    <submittedName>
        <fullName evidence="2">Udp-glucose epimerase</fullName>
    </submittedName>
</protein>
<keyword evidence="3" id="KW-1185">Reference proteome</keyword>
<dbReference type="VEuPathDB" id="FungiDB:LCOR_10464.1"/>
<dbReference type="EMBL" id="CBTN010000073">
    <property type="protein sequence ID" value="CDH59657.1"/>
    <property type="molecule type" value="Genomic_DNA"/>
</dbReference>
<feature type="region of interest" description="Disordered" evidence="1">
    <location>
        <begin position="315"/>
        <end position="336"/>
    </location>
</feature>
<dbReference type="OrthoDB" id="9402762at2759"/>
<gene>
    <name evidence="2" type="ORF">LCOR_10464.1</name>
</gene>
<organism evidence="2 3">
    <name type="scientific">Lichtheimia corymbifera JMRC:FSU:9682</name>
    <dbReference type="NCBI Taxonomy" id="1263082"/>
    <lineage>
        <taxon>Eukaryota</taxon>
        <taxon>Fungi</taxon>
        <taxon>Fungi incertae sedis</taxon>
        <taxon>Mucoromycota</taxon>
        <taxon>Mucoromycotina</taxon>
        <taxon>Mucoromycetes</taxon>
        <taxon>Mucorales</taxon>
        <taxon>Lichtheimiaceae</taxon>
        <taxon>Lichtheimia</taxon>
    </lineage>
</organism>
<dbReference type="STRING" id="1263082.A0A068SCU0"/>
<sequence length="649" mass="73990">MIRGSKVTCRTGSGFTGSAPFTLPPLLFPPHPTSVTMSKFYEFKQQAEGAISECVRSIDEIRQSNGGREIPTSTFVDLAKRHIGPISGSDNMLDITIPEGKADWRKSAIELVLRRMVLSVVETIPESAPDRFPKLFSTLDLVLAATEADYLEAVVPLTMVEELLDIHTISGCEKLFDYIERRKPRLIVNMVPGRGKGLVMLRMCNEMLRRLSKEKDTVFCGRILMFLANSFPLHERSGVNLRGDFNTEPVLYDKDEDVDADGTLTDDQKTFYKLFWSTRKYFSNPPTIFHDNNFEELQKGANAILDKFKQISNSEQAVSGEGNATESNKRRRSEDVNMVDRDQAEEMLKEINQQFQFPRLLSSRKLLELEIEDTRFRRNVIVQFLILFQYLTGFKSSEKERTQKLLSARGATKQSLVQPVFTLEGDQLQWVKDTKHAMLELLEMTKPHGQLYTDIVLTLLRHERNWIIWKASGCPDFEKPPVDTKVLQDMWQRKRPQTKTALAAYRYPYGSSELTSMFNTSREKLSDLMQSRPALPKPVEIIDSTLARLEKETDLSDNERFSIANGALFQATRFMLKDKAHLVTKVYTVKKDVYKALKEATNKEGKVDDEATKKTLDVDEKTGKHVDAEIKVLKLTRDLLTGTANKSGQ</sequence>
<accession>A0A068SCU0</accession>
<dbReference type="AlphaFoldDB" id="A0A068SCU0"/>
<dbReference type="Proteomes" id="UP000027586">
    <property type="component" value="Unassembled WGS sequence"/>
</dbReference>
<evidence type="ECO:0000256" key="1">
    <source>
        <dbReference type="SAM" id="MobiDB-lite"/>
    </source>
</evidence>
<evidence type="ECO:0000313" key="3">
    <source>
        <dbReference type="Proteomes" id="UP000027586"/>
    </source>
</evidence>
<proteinExistence type="predicted"/>